<comment type="catalytic activity">
    <reaction evidence="10">
        <text>glycyl-[formate C-acetyltransferase] + reduced [flavodoxin] + S-adenosyl-L-methionine = glycin-2-yl radical-[formate C-acetyltransferase] + semiquinone [flavodoxin] + 5'-deoxyadenosine + L-methionine + H(+)</text>
        <dbReference type="Rhea" id="RHEA:19225"/>
        <dbReference type="Rhea" id="RHEA-COMP:10622"/>
        <dbReference type="Rhea" id="RHEA-COMP:12190"/>
        <dbReference type="Rhea" id="RHEA-COMP:12191"/>
        <dbReference type="Rhea" id="RHEA-COMP:14480"/>
        <dbReference type="ChEBI" id="CHEBI:15378"/>
        <dbReference type="ChEBI" id="CHEBI:17319"/>
        <dbReference type="ChEBI" id="CHEBI:29947"/>
        <dbReference type="ChEBI" id="CHEBI:32722"/>
        <dbReference type="ChEBI" id="CHEBI:57618"/>
        <dbReference type="ChEBI" id="CHEBI:57844"/>
        <dbReference type="ChEBI" id="CHEBI:59789"/>
        <dbReference type="ChEBI" id="CHEBI:140311"/>
        <dbReference type="EC" id="1.97.1.4"/>
    </reaction>
</comment>
<proteinExistence type="inferred from homology"/>
<dbReference type="CDD" id="cd01335">
    <property type="entry name" value="Radical_SAM"/>
    <property type="match status" value="1"/>
</dbReference>
<dbReference type="PANTHER" id="PTHR30352:SF5">
    <property type="entry name" value="PYRUVATE FORMATE-LYASE 1-ACTIVATING ENZYME"/>
    <property type="match status" value="1"/>
</dbReference>
<dbReference type="Proteomes" id="UP000007054">
    <property type="component" value="Chromosome"/>
</dbReference>
<keyword evidence="4 10" id="KW-0004">4Fe-4S</keyword>
<dbReference type="GO" id="GO:0016829">
    <property type="term" value="F:lyase activity"/>
    <property type="evidence" value="ECO:0007669"/>
    <property type="project" value="UniProtKB-KW"/>
</dbReference>
<reference evidence="12" key="2">
    <citation type="submission" date="2010-03" db="EMBL/GenBank/DDBJ databases">
        <authorList>
            <person name="Pajon A."/>
        </authorList>
    </citation>
    <scope>NUCLEOTIDE SEQUENCE</scope>
    <source>
        <strain evidence="12">Type strain: 18P13</strain>
    </source>
</reference>
<comment type="subcellular location">
    <subcellularLocation>
        <location evidence="10">Cytoplasm</location>
    </subcellularLocation>
</comment>
<dbReference type="BioCyc" id="RCHA213810:RUM_RS03000-MONOMER"/>
<dbReference type="InterPro" id="IPR001989">
    <property type="entry name" value="Radical_activat_CS"/>
</dbReference>
<dbReference type="SFLD" id="SFLDS00029">
    <property type="entry name" value="Radical_SAM"/>
    <property type="match status" value="1"/>
</dbReference>
<comment type="function">
    <text evidence="1 10">Activation of pyruvate formate-lyase under anaerobic conditions by generation of an organic free radical, using S-adenosylmethionine and reduced flavodoxin as cosubstrates to produce 5'-deoxy-adenosine.</text>
</comment>
<evidence type="ECO:0000256" key="5">
    <source>
        <dbReference type="ARBA" id="ARBA00022691"/>
    </source>
</evidence>
<dbReference type="STRING" id="213810.RUM_06220"/>
<dbReference type="NCBIfam" id="TIGR02493">
    <property type="entry name" value="PFLA"/>
    <property type="match status" value="1"/>
</dbReference>
<dbReference type="EC" id="1.97.1.4" evidence="10"/>
<dbReference type="InterPro" id="IPR034457">
    <property type="entry name" value="Organic_radical-activating"/>
</dbReference>
<dbReference type="InterPro" id="IPR058240">
    <property type="entry name" value="rSAM_sf"/>
</dbReference>
<evidence type="ECO:0000313" key="13">
    <source>
        <dbReference type="Proteomes" id="UP000007054"/>
    </source>
</evidence>
<dbReference type="PROSITE" id="PS51918">
    <property type="entry name" value="RADICAL_SAM"/>
    <property type="match status" value="1"/>
</dbReference>
<evidence type="ECO:0000256" key="4">
    <source>
        <dbReference type="ARBA" id="ARBA00022485"/>
    </source>
</evidence>
<evidence type="ECO:0000259" key="11">
    <source>
        <dbReference type="PROSITE" id="PS51918"/>
    </source>
</evidence>
<dbReference type="Gene3D" id="3.20.20.70">
    <property type="entry name" value="Aldolase class I"/>
    <property type="match status" value="1"/>
</dbReference>
<evidence type="ECO:0000256" key="9">
    <source>
        <dbReference type="ARBA" id="ARBA00023014"/>
    </source>
</evidence>
<dbReference type="SUPFAM" id="SSF102114">
    <property type="entry name" value="Radical SAM enzymes"/>
    <property type="match status" value="1"/>
</dbReference>
<evidence type="ECO:0000313" key="12">
    <source>
        <dbReference type="EMBL" id="CBL16838.1"/>
    </source>
</evidence>
<dbReference type="EMBL" id="FP929052">
    <property type="protein sequence ID" value="CBL16838.1"/>
    <property type="molecule type" value="Genomic_DNA"/>
</dbReference>
<sequence length="241" mass="26900">MTTGYLHSLESFGAVDGPGIRFVVFLSGCPLRCLYCHNPDTWEQKQTLCMTPPQVMEKIRSERSFLLRGGVTLSGGEPLMQPAFCEELLTLCRQEGFHTAIDTSGSIPLSQSRHAIDLANMLLLDIKDIDPEDCRTLTGKTNENALATLDHCEQTGKEVWIRHVLVPGYTLNPDKLRRLAEKLSGYRCVKRVELLPYHTMGLYKWEALGIPCKLADTPTPTDDEIAMANGFFTKQKTPAAE</sequence>
<keyword evidence="7 10" id="KW-0560">Oxidoreductase</keyword>
<evidence type="ECO:0000256" key="3">
    <source>
        <dbReference type="ARBA" id="ARBA00021356"/>
    </source>
</evidence>
<dbReference type="KEGG" id="rch:RUM_06220"/>
<gene>
    <name evidence="12" type="ordered locus">RUM_06220</name>
</gene>
<evidence type="ECO:0000256" key="7">
    <source>
        <dbReference type="ARBA" id="ARBA00023002"/>
    </source>
</evidence>
<dbReference type="RefSeq" id="WP_015557745.1">
    <property type="nucleotide sequence ID" value="NC_021039.1"/>
</dbReference>
<dbReference type="AlphaFoldDB" id="D4LB43"/>
<evidence type="ECO:0000256" key="8">
    <source>
        <dbReference type="ARBA" id="ARBA00023004"/>
    </source>
</evidence>
<protein>
    <recommendedName>
        <fullName evidence="3 10">Pyruvate formate-lyase-activating enzyme</fullName>
        <ecNumber evidence="10">1.97.1.4</ecNumber>
    </recommendedName>
</protein>
<dbReference type="SFLD" id="SFLDG01066">
    <property type="entry name" value="organic_radical-activating_enz"/>
    <property type="match status" value="1"/>
</dbReference>
<dbReference type="GeneID" id="83155431"/>
<dbReference type="GO" id="GO:0005737">
    <property type="term" value="C:cytoplasm"/>
    <property type="evidence" value="ECO:0007669"/>
    <property type="project" value="UniProtKB-SubCell"/>
</dbReference>
<dbReference type="PANTHER" id="PTHR30352">
    <property type="entry name" value="PYRUVATE FORMATE-LYASE-ACTIVATING ENZYME"/>
    <property type="match status" value="1"/>
</dbReference>
<name>D4LB43_RUMC1</name>
<evidence type="ECO:0000256" key="6">
    <source>
        <dbReference type="ARBA" id="ARBA00022723"/>
    </source>
</evidence>
<keyword evidence="13" id="KW-1185">Reference proteome</keyword>
<dbReference type="GO" id="GO:0043365">
    <property type="term" value="F:[formate-C-acetyltransferase]-activating enzyme activity"/>
    <property type="evidence" value="ECO:0007669"/>
    <property type="project" value="UniProtKB-UniRule"/>
</dbReference>
<organism evidence="12 13">
    <name type="scientific">Ruminococcus champanellensis (strain DSM 18848 / JCM 17042 / KCTC 15320 / 18P13)</name>
    <dbReference type="NCBI Taxonomy" id="213810"/>
    <lineage>
        <taxon>Bacteria</taxon>
        <taxon>Bacillati</taxon>
        <taxon>Bacillota</taxon>
        <taxon>Clostridia</taxon>
        <taxon>Eubacteriales</taxon>
        <taxon>Oscillospiraceae</taxon>
        <taxon>Ruminococcus</taxon>
    </lineage>
</organism>
<dbReference type="GO" id="GO:0046872">
    <property type="term" value="F:metal ion binding"/>
    <property type="evidence" value="ECO:0007669"/>
    <property type="project" value="UniProtKB-UniRule"/>
</dbReference>
<comment type="similarity">
    <text evidence="2 10">Belongs to the organic radical-activating enzymes family.</text>
</comment>
<keyword evidence="8 10" id="KW-0408">Iron</keyword>
<dbReference type="PATRIC" id="fig|213810.4.peg.528"/>
<keyword evidence="5 10" id="KW-0949">S-adenosyl-L-methionine</keyword>
<keyword evidence="12" id="KW-0456">Lyase</keyword>
<dbReference type="HOGENOM" id="CLU_058969_1_1_9"/>
<keyword evidence="6 10" id="KW-0479">Metal-binding</keyword>
<evidence type="ECO:0000256" key="10">
    <source>
        <dbReference type="RuleBase" id="RU362053"/>
    </source>
</evidence>
<evidence type="ECO:0000256" key="2">
    <source>
        <dbReference type="ARBA" id="ARBA00009777"/>
    </source>
</evidence>
<dbReference type="OrthoDB" id="9782387at2"/>
<dbReference type="InterPro" id="IPR012838">
    <property type="entry name" value="PFL1_activating"/>
</dbReference>
<accession>D4LB43</accession>
<evidence type="ECO:0000256" key="1">
    <source>
        <dbReference type="ARBA" id="ARBA00003141"/>
    </source>
</evidence>
<reference evidence="12" key="1">
    <citation type="submission" date="2010-03" db="EMBL/GenBank/DDBJ databases">
        <title>The genome sequence of Ruminococcus sp. 18P13.</title>
        <authorList>
            <consortium name="metaHIT consortium -- http://www.metahit.eu/"/>
            <person name="Pajon A."/>
            <person name="Turner K."/>
            <person name="Parkhill J."/>
            <person name="Bernalier A."/>
        </authorList>
    </citation>
    <scope>NUCLEOTIDE SEQUENCE [LARGE SCALE GENOMIC DNA]</scope>
    <source>
        <strain evidence="12">Type strain: 18P13</strain>
    </source>
</reference>
<keyword evidence="12" id="KW-0670">Pyruvate</keyword>
<keyword evidence="10" id="KW-0963">Cytoplasm</keyword>
<keyword evidence="9 10" id="KW-0411">Iron-sulfur</keyword>
<dbReference type="InterPro" id="IPR013785">
    <property type="entry name" value="Aldolase_TIM"/>
</dbReference>
<comment type="cofactor">
    <cofactor evidence="10">
        <name>[4Fe-4S] cluster</name>
        <dbReference type="ChEBI" id="CHEBI:49883"/>
    </cofactor>
    <text evidence="10">Binds 1 [4Fe-4S] cluster. The cluster is coordinated with 3 cysteines and an exchangeable S-adenosyl-L-methionine.</text>
</comment>
<dbReference type="GO" id="GO:0051539">
    <property type="term" value="F:4 iron, 4 sulfur cluster binding"/>
    <property type="evidence" value="ECO:0007669"/>
    <property type="project" value="UniProtKB-UniRule"/>
</dbReference>
<dbReference type="PROSITE" id="PS01087">
    <property type="entry name" value="RADICAL_ACTIVATING"/>
    <property type="match status" value="1"/>
</dbReference>
<dbReference type="Pfam" id="PF04055">
    <property type="entry name" value="Radical_SAM"/>
    <property type="match status" value="1"/>
</dbReference>
<dbReference type="InterPro" id="IPR007197">
    <property type="entry name" value="rSAM"/>
</dbReference>
<feature type="domain" description="Radical SAM core" evidence="11">
    <location>
        <begin position="15"/>
        <end position="241"/>
    </location>
</feature>